<evidence type="ECO:0000259" key="2">
    <source>
        <dbReference type="PROSITE" id="PS51208"/>
    </source>
</evidence>
<dbReference type="InterPro" id="IPR012332">
    <property type="entry name" value="Autotransporter_pectin_lyase_C"/>
</dbReference>
<dbReference type="Proteomes" id="UP000000845">
    <property type="component" value="Chromosome"/>
</dbReference>
<dbReference type="Gene3D" id="2.160.20.20">
    <property type="match status" value="1"/>
</dbReference>
<feature type="signal peptide" evidence="1">
    <location>
        <begin position="1"/>
        <end position="24"/>
    </location>
</feature>
<keyword evidence="4" id="KW-1185">Reference proteome</keyword>
<dbReference type="InterPro" id="IPR036709">
    <property type="entry name" value="Autotransporte_beta_dom_sf"/>
</dbReference>
<keyword evidence="1" id="KW-0732">Signal</keyword>
<gene>
    <name evidence="3" type="ordered locus">Sterm_3710</name>
</gene>
<sequence>MKRNKKLLVSFLALNAILTSYAQAETVQSARYERMYNGIVKNLEKGSSNEKTYQTIEKILNQKNKELKDLYLQGDYIVKPEYLEWQVFFTGFYEEYNEGVDNSKENAKYHSKVTGYYDDNGNYVVTSGMIGGLEGKPHKPLQQPKEINLGVSIPIKGMTREPLNLSLSPAGEIVINPNTQNITPPTFSYNGSININEFSINLPSVDPPTINPVSIIPFSVPDTGNTDEQWVLNWSGSGHQIGSGSYQNAIIAQQDLSGGTLNIENNGGTYTADIANTTIVGKKGSTNTSTANGVLNGQWLNLNQAYILKIVGGVTSNIDNMEIVYQGNAGSTLTKPLFFTDAHNNGNRASIWSIGNATNITLKGENILLYSVQSHGSATDSGLENSGTIVADNLLSNSHDRIIFNTSYDNTINNNRYFYMTNNSSGLIELDGLRDLLVAVNVPGNINGGTYFTNDGEILLNGVESKGAILNPNAPNGTFNAQINNNPGGTKLTFNNPLKLRGDGSIGLAFLREINLGLSKLNLVIGDDRNKGYDASTYTTTKNLASTGNLAGNDSALVEDAIGIYYNVTQNISTFTNAERTLENYDITFGDYAKHSTLVRIDKGDLILGNSNISTINIGGDSGNFGFVVTGSNSSLEVRPDIQVGTSLKNSDNSIAAYAGNNGEITFSGTTVNTYGIGAHAFFAETGGTIKNNATILNRVNVTTVRDETATLFADGGSIIFNNGGDYKALGDKSLTVYADNGGIVTLRSGVGTNNYEVNTNGVLFYKDNLGEINIDATGGKAIMSVGDGSVFAISNGGTNKINFLGTAGDLEVTLKNGSTGFIFDSLGSPLSIAGINSALANNFSGLTNLDMTLDAGSRLFVVENYGTSDFSAVSSISLGTGIFNNVFDNGGKGMFLWKGVLKLDGIGTVNLDNASDPYFNVEKSVSGVEVDTGYVVNGTKDNQIGFADINPYSTVYVKMTNNGIISLTGKNTIGFYTDNGEINNNSTLNITGQGGLAIFGENDTKIKNTGTITIGDAGIGIYGISYQTPSSAQTYGNGKIDIENNGTIIAGVGSKAIGVYANNNKTGGILGDAQIKLLSGIVDVSASDSGIGVYVNKGTVTDLGSTITVGKNGVAFYAKDSHVTLTGTTINLFGDNSLGIYLDGVTNFNGSGDININGKNIVLFNMNSSGIISNNFNVTGIAPGSTYTIGNIVNGSFNYTGSSILSSNGVLVSGQYSSVFLNGSTITVNPGSTNVAAIALDGQAGTFVAGMSANTDGENNGTIILENVSVGLYGKNGARLKNTGGTITVGDQSAGIMTSGAGSTAVNTGIITVGSGSQGITLKDGADIINDTGAGIFSSGINSVGIYADNVTAPIINNGTIQLLGDKSIGIFTKGASVKAINNTGLIEVGNSSSINDPSIGIFSENAGDVITNTNTIKSGINSIGIYSAGGTVIQNGVSDIGNTGVGIYSTNGTVNVGGTSVFNFGTDNAVGVYAINSAVTNNATMNIGSGNYGFVLTNGTFTGGTGSVTMGSDSVYVYRSGLGTITNGSTVTMSGSDNIGFYIVDGGEIVNNANITGTIGNNNVGIYNVGGKIDNTGTIAVGASDLIILTDSDGVKSVDVQNSKYAVGVYGENSVITNQSLGNISIGYGSIGVVAKKGSAVNDGAITGTGDRMMGMYSEGATVTNNGTITLVGDDVIGMAGNGKGSVLINSSTGVINVSGQNAIGMYGNLKSEIINAGTIIANGPGAQGIVLSQGSTLDNTVSGTMIVNSITSGNYGSSVGTTYPTPSIINSGVIKVSEKFETDGINVVIKVDPSTVTVPTASEVTTGGYDPIAHGADYLISNATSIEAPSFNITNPLQITGNFAEGTNVKKYKLEDVIIPGSGNGIDAGLVPVVSKSLTWRATPVVNNSGNVDIWMEKIDYDEFTDGLWYEDFGRALDDKYFNAQGDALKIYDKIDVIETESDFRHVMASLAGNVYANINQREYDIAKAFEESLHLLQDSTNNTKENVKISVIAGKGKNKEETDGVTGYDYTTTGVLALREVERTYKHTFGYSLGYVHTGFEFKDGNESEEWVDTIQLGVHNKYRSNGWKIVNDLTGRASIHNVDRNIDWPSPLERSEMNGTYETYSITSDNILGKEFGLGKKASIMPYGAFRAMYVTRPTFNESGLEALEVEGNDAWSAKPRAGVELKGAIPLGAKTAWQLKGTLDLAYEYELADLNEREKARLIAIEDGYHKLSKPEDEKGTFRTRAAIGVEVEDRYGIFLTGEYSTGNDKENDYRAGVTLKAVF</sequence>
<evidence type="ECO:0000313" key="4">
    <source>
        <dbReference type="Proteomes" id="UP000000845"/>
    </source>
</evidence>
<dbReference type="STRING" id="526218.Sterm_3710"/>
<dbReference type="SUPFAM" id="SSF103515">
    <property type="entry name" value="Autotransporter"/>
    <property type="match status" value="1"/>
</dbReference>
<proteinExistence type="predicted"/>
<dbReference type="KEGG" id="str:Sterm_3710"/>
<dbReference type="eggNOG" id="COG3210">
    <property type="taxonomic scope" value="Bacteria"/>
</dbReference>
<dbReference type="HOGENOM" id="CLU_229799_0_0_0"/>
<dbReference type="EMBL" id="CP001739">
    <property type="protein sequence ID" value="ACZ10544.1"/>
    <property type="molecule type" value="Genomic_DNA"/>
</dbReference>
<dbReference type="eggNOG" id="COG4625">
    <property type="taxonomic scope" value="Bacteria"/>
</dbReference>
<dbReference type="InterPro" id="IPR005546">
    <property type="entry name" value="Autotransporte_beta"/>
</dbReference>
<accession>D1ARQ8</accession>
<reference evidence="4" key="1">
    <citation type="submission" date="2009-09" db="EMBL/GenBank/DDBJ databases">
        <title>The complete chromosome of Sebaldella termitidis ATCC 33386.</title>
        <authorList>
            <consortium name="US DOE Joint Genome Institute (JGI-PGF)"/>
            <person name="Lucas S."/>
            <person name="Copeland A."/>
            <person name="Lapidus A."/>
            <person name="Glavina del Rio T."/>
            <person name="Dalin E."/>
            <person name="Tice H."/>
            <person name="Bruce D."/>
            <person name="Goodwin L."/>
            <person name="Pitluck S."/>
            <person name="Kyrpides N."/>
            <person name="Mavromatis K."/>
            <person name="Ivanova N."/>
            <person name="Mikhailova N."/>
            <person name="Sims D."/>
            <person name="Meincke L."/>
            <person name="Brettin T."/>
            <person name="Detter J.C."/>
            <person name="Han C."/>
            <person name="Larimer F."/>
            <person name="Land M."/>
            <person name="Hauser L."/>
            <person name="Markowitz V."/>
            <person name="Cheng J.F."/>
            <person name="Hugenholtz P."/>
            <person name="Woyke T."/>
            <person name="Wu D."/>
            <person name="Eisen J.A."/>
        </authorList>
    </citation>
    <scope>NUCLEOTIDE SEQUENCE [LARGE SCALE GENOMIC DNA]</scope>
    <source>
        <strain evidence="4">ATCC 33386 / NCTC 11300</strain>
    </source>
</reference>
<feature type="chain" id="PRO_5003019953" evidence="1">
    <location>
        <begin position="25"/>
        <end position="2270"/>
    </location>
</feature>
<evidence type="ECO:0000313" key="3">
    <source>
        <dbReference type="EMBL" id="ACZ10544.1"/>
    </source>
</evidence>
<evidence type="ECO:0000256" key="1">
    <source>
        <dbReference type="SAM" id="SignalP"/>
    </source>
</evidence>
<reference evidence="3 4" key="2">
    <citation type="journal article" date="2010" name="Stand. Genomic Sci.">
        <title>Complete genome sequence of Sebaldella termitidis type strain (NCTC 11300).</title>
        <authorList>
            <person name="Harmon-Smith M."/>
            <person name="Celia L."/>
            <person name="Chertkov O."/>
            <person name="Lapidus A."/>
            <person name="Copeland A."/>
            <person name="Glavina Del Rio T."/>
            <person name="Nolan M."/>
            <person name="Lucas S."/>
            <person name="Tice H."/>
            <person name="Cheng J.F."/>
            <person name="Han C."/>
            <person name="Detter J.C."/>
            <person name="Bruce D."/>
            <person name="Goodwin L."/>
            <person name="Pitluck S."/>
            <person name="Pati A."/>
            <person name="Liolios K."/>
            <person name="Ivanova N."/>
            <person name="Mavromatis K."/>
            <person name="Mikhailova N."/>
            <person name="Chen A."/>
            <person name="Palaniappan K."/>
            <person name="Land M."/>
            <person name="Hauser L."/>
            <person name="Chang Y.J."/>
            <person name="Jeffries C.D."/>
            <person name="Brettin T."/>
            <person name="Goker M."/>
            <person name="Beck B."/>
            <person name="Bristow J."/>
            <person name="Eisen J.A."/>
            <person name="Markowitz V."/>
            <person name="Hugenholtz P."/>
            <person name="Kyrpides N.C."/>
            <person name="Klenk H.P."/>
            <person name="Chen F."/>
        </authorList>
    </citation>
    <scope>NUCLEOTIDE SEQUENCE [LARGE SCALE GENOMIC DNA]</scope>
    <source>
        <strain evidence="4">ATCC 33386 / NCTC 11300</strain>
    </source>
</reference>
<name>D1ARQ8_SEBTE</name>
<protein>
    <submittedName>
        <fullName evidence="3">Outer membrane autotransporter barrel domain protein</fullName>
    </submittedName>
</protein>
<feature type="domain" description="Autotransporter" evidence="2">
    <location>
        <begin position="1984"/>
        <end position="2270"/>
    </location>
</feature>
<organism evidence="3 4">
    <name type="scientific">Sebaldella termitidis (strain ATCC 33386 / NCTC 11300)</name>
    <dbReference type="NCBI Taxonomy" id="526218"/>
    <lineage>
        <taxon>Bacteria</taxon>
        <taxon>Fusobacteriati</taxon>
        <taxon>Fusobacteriota</taxon>
        <taxon>Fusobacteriia</taxon>
        <taxon>Fusobacteriales</taxon>
        <taxon>Leptotrichiaceae</taxon>
        <taxon>Sebaldella</taxon>
    </lineage>
</organism>
<dbReference type="InterPro" id="IPR058034">
    <property type="entry name" value="BigA_beta"/>
</dbReference>
<dbReference type="RefSeq" id="WP_012863126.1">
    <property type="nucleotide sequence ID" value="NC_013517.1"/>
</dbReference>
<dbReference type="Pfam" id="PF03797">
    <property type="entry name" value="Autotransporter"/>
    <property type="match status" value="1"/>
</dbReference>
<dbReference type="PROSITE" id="PS51208">
    <property type="entry name" value="AUTOTRANSPORTER"/>
    <property type="match status" value="1"/>
</dbReference>
<dbReference type="Pfam" id="PF25783">
    <property type="entry name" value="BigA_beta"/>
    <property type="match status" value="1"/>
</dbReference>
<dbReference type="SMART" id="SM00869">
    <property type="entry name" value="Autotransporter"/>
    <property type="match status" value="1"/>
</dbReference>